<gene>
    <name evidence="1" type="ORF">S03H2_40410</name>
</gene>
<reference evidence="1" key="1">
    <citation type="journal article" date="2014" name="Front. Microbiol.">
        <title>High frequency of phylogenetically diverse reductive dehalogenase-homologous genes in deep subseafloor sedimentary metagenomes.</title>
        <authorList>
            <person name="Kawai M."/>
            <person name="Futagami T."/>
            <person name="Toyoda A."/>
            <person name="Takaki Y."/>
            <person name="Nishi S."/>
            <person name="Hori S."/>
            <person name="Arai W."/>
            <person name="Tsubouchi T."/>
            <person name="Morono Y."/>
            <person name="Uchiyama I."/>
            <person name="Ito T."/>
            <person name="Fujiyama A."/>
            <person name="Inagaki F."/>
            <person name="Takami H."/>
        </authorList>
    </citation>
    <scope>NUCLEOTIDE SEQUENCE</scope>
    <source>
        <strain evidence="1">Expedition CK06-06</strain>
    </source>
</reference>
<accession>X1HRF1</accession>
<protein>
    <submittedName>
        <fullName evidence="1">Uncharacterized protein</fullName>
    </submittedName>
</protein>
<evidence type="ECO:0000313" key="1">
    <source>
        <dbReference type="EMBL" id="GAH56409.1"/>
    </source>
</evidence>
<organism evidence="1">
    <name type="scientific">marine sediment metagenome</name>
    <dbReference type="NCBI Taxonomy" id="412755"/>
    <lineage>
        <taxon>unclassified sequences</taxon>
        <taxon>metagenomes</taxon>
        <taxon>ecological metagenomes</taxon>
    </lineage>
</organism>
<proteinExistence type="predicted"/>
<dbReference type="EMBL" id="BARU01025052">
    <property type="protein sequence ID" value="GAH56409.1"/>
    <property type="molecule type" value="Genomic_DNA"/>
</dbReference>
<sequence length="74" mass="8944">METKIFPFLKSFNSINKEQFSFRDIEEELKLIKLNIIRLGGEYREIKITELTTFQKQILNLLDIDEKNMHLKQK</sequence>
<comment type="caution">
    <text evidence="1">The sequence shown here is derived from an EMBL/GenBank/DDBJ whole genome shotgun (WGS) entry which is preliminary data.</text>
</comment>
<dbReference type="AlphaFoldDB" id="X1HRF1"/>
<name>X1HRF1_9ZZZZ</name>